<proteinExistence type="predicted"/>
<reference evidence="1 2" key="1">
    <citation type="submission" date="2019-06" db="EMBL/GenBank/DDBJ databases">
        <title>Genome Sequence of the Brown Rot Fungal Pathogen Monilinia fructicola.</title>
        <authorList>
            <person name="De Miccolis Angelini R.M."/>
            <person name="Landi L."/>
            <person name="Abate D."/>
            <person name="Pollastro S."/>
            <person name="Romanazzi G."/>
            <person name="Faretra F."/>
        </authorList>
    </citation>
    <scope>NUCLEOTIDE SEQUENCE [LARGE SCALE GENOMIC DNA]</scope>
    <source>
        <strain evidence="1 2">Mfrc123</strain>
    </source>
</reference>
<keyword evidence="2" id="KW-1185">Reference proteome</keyword>
<gene>
    <name evidence="1" type="ORF">EYC84_009675</name>
</gene>
<name>A0A5M9JD75_MONFR</name>
<comment type="caution">
    <text evidence="1">The sequence shown here is derived from an EMBL/GenBank/DDBJ whole genome shotgun (WGS) entry which is preliminary data.</text>
</comment>
<sequence>MNPYFTNQRDTWKDERKKHPEIQYPTAEDKNVLCIKDPPQDSQTFIHPASFTSIPILKLTTSGPRLRSYPPSAPASQP</sequence>
<evidence type="ECO:0000313" key="1">
    <source>
        <dbReference type="EMBL" id="KAA8565859.1"/>
    </source>
</evidence>
<dbReference type="Proteomes" id="UP000322873">
    <property type="component" value="Unassembled WGS sequence"/>
</dbReference>
<protein>
    <submittedName>
        <fullName evidence="1">Uncharacterized protein</fullName>
    </submittedName>
</protein>
<evidence type="ECO:0000313" key="2">
    <source>
        <dbReference type="Proteomes" id="UP000322873"/>
    </source>
</evidence>
<organism evidence="1 2">
    <name type="scientific">Monilinia fructicola</name>
    <name type="common">Brown rot fungus</name>
    <name type="synonym">Ciboria fructicola</name>
    <dbReference type="NCBI Taxonomy" id="38448"/>
    <lineage>
        <taxon>Eukaryota</taxon>
        <taxon>Fungi</taxon>
        <taxon>Dikarya</taxon>
        <taxon>Ascomycota</taxon>
        <taxon>Pezizomycotina</taxon>
        <taxon>Leotiomycetes</taxon>
        <taxon>Helotiales</taxon>
        <taxon>Sclerotiniaceae</taxon>
        <taxon>Monilinia</taxon>
    </lineage>
</organism>
<dbReference type="AlphaFoldDB" id="A0A5M9JD75"/>
<accession>A0A5M9JD75</accession>
<dbReference type="EMBL" id="VICG01000013">
    <property type="protein sequence ID" value="KAA8565859.1"/>
    <property type="molecule type" value="Genomic_DNA"/>
</dbReference>